<gene>
    <name evidence="2" type="ORF">E6L36_12300</name>
    <name evidence="1" type="ORF">H0N82_06200</name>
</gene>
<evidence type="ECO:0000313" key="2">
    <source>
        <dbReference type="EMBL" id="THC81069.1"/>
    </source>
</evidence>
<comment type="caution">
    <text evidence="1">The sequence shown here is derived from an EMBL/GenBank/DDBJ whole genome shotgun (WGS) entry which is preliminary data.</text>
</comment>
<evidence type="ECO:0000313" key="4">
    <source>
        <dbReference type="Proteomes" id="UP000552935"/>
    </source>
</evidence>
<name>A0A508YTF6_LACRH</name>
<evidence type="ECO:0000313" key="1">
    <source>
        <dbReference type="EMBL" id="NZA04706.1"/>
    </source>
</evidence>
<dbReference type="EMBL" id="SSHM01000001">
    <property type="protein sequence ID" value="THC81069.1"/>
    <property type="molecule type" value="Genomic_DNA"/>
</dbReference>
<dbReference type="Proteomes" id="UP000552935">
    <property type="component" value="Unassembled WGS sequence"/>
</dbReference>
<dbReference type="AlphaFoldDB" id="A0A508YTF6"/>
<protein>
    <submittedName>
        <fullName evidence="1">Uncharacterized protein</fullName>
    </submittedName>
</protein>
<evidence type="ECO:0000313" key="3">
    <source>
        <dbReference type="Proteomes" id="UP000307517"/>
    </source>
</evidence>
<sequence length="95" mass="10733">MKVQPEEVIASMEQLSVKLSHNHPSSETARYVAKSLKELKNSHGTAFTGALQSFFNFAPSVKLSDRFSFTVEEKALWDKVFSFKQLGNNLWPLSL</sequence>
<dbReference type="RefSeq" id="WP_005691648.1">
    <property type="nucleotide sequence ID" value="NZ_CABFNI010000010.1"/>
</dbReference>
<dbReference type="EMBL" id="JACCKI010000003">
    <property type="protein sequence ID" value="NZA04706.1"/>
    <property type="molecule type" value="Genomic_DNA"/>
</dbReference>
<organism evidence="1 4">
    <name type="scientific">Lacticaseibacillus rhamnosus</name>
    <name type="common">Lactobacillus rhamnosus</name>
    <dbReference type="NCBI Taxonomy" id="47715"/>
    <lineage>
        <taxon>Bacteria</taxon>
        <taxon>Bacillati</taxon>
        <taxon>Bacillota</taxon>
        <taxon>Bacilli</taxon>
        <taxon>Lactobacillales</taxon>
        <taxon>Lactobacillaceae</taxon>
        <taxon>Lacticaseibacillus</taxon>
    </lineage>
</organism>
<reference evidence="2 3" key="1">
    <citation type="submission" date="2019-04" db="EMBL/GenBank/DDBJ databases">
        <title>Genome Announcement to Ensure Probiotic Safety of Lactobacillus rhamnosus UBLR-58.</title>
        <authorList>
            <person name="Sulthana A."/>
            <person name="Lakshmi S.G."/>
            <person name="Madempudi R.S."/>
        </authorList>
    </citation>
    <scope>NUCLEOTIDE SEQUENCE [LARGE SCALE GENOMIC DNA]</scope>
    <source>
        <strain evidence="2 3">UBLR-58</strain>
    </source>
</reference>
<accession>A0A508YTF6</accession>
<dbReference type="Proteomes" id="UP000307517">
    <property type="component" value="Unassembled WGS sequence"/>
</dbReference>
<reference evidence="1 4" key="2">
    <citation type="submission" date="2020-07" db="EMBL/GenBank/DDBJ databases">
        <title>Organ Donor 1.</title>
        <authorList>
            <person name="Marsh A.J."/>
            <person name="Azcarate-Peril M.A."/>
        </authorList>
    </citation>
    <scope>NUCLEOTIDE SEQUENCE [LARGE SCALE GENOMIC DNA]</scope>
    <source>
        <strain evidence="1 4">AMC0712</strain>
    </source>
</reference>
<proteinExistence type="predicted"/>